<gene>
    <name evidence="1" type="ORF">CYMTET_15003</name>
</gene>
<accession>A0AAE0L9D1</accession>
<name>A0AAE0L9D1_9CHLO</name>
<dbReference type="AlphaFoldDB" id="A0AAE0L9D1"/>
<proteinExistence type="predicted"/>
<sequence>MWQAPGGPEYPWWLGNVPTGHTSVTVLSQNCHHSTSRYGKPSTSPGLISAQLSELNLPPVIHKVKAKDTPNYDSLARTAKVITKTSEERMARLHCTPENKVWVKALENMPGDKGEIRPAWVANFHCSHGKVRRAGLTTSSATGYTPQPTGLLEPVVPEGGRLHPLDVPKSLAKTQHLETEIYRELKGRATTLNALRDSAQSKITSRNSTLLRGISARRHSDWVK</sequence>
<reference evidence="1 2" key="1">
    <citation type="journal article" date="2015" name="Genome Biol. Evol.">
        <title>Comparative Genomics of a Bacterivorous Green Alga Reveals Evolutionary Causalities and Consequences of Phago-Mixotrophic Mode of Nutrition.</title>
        <authorList>
            <person name="Burns J.A."/>
            <person name="Paasch A."/>
            <person name="Narechania A."/>
            <person name="Kim E."/>
        </authorList>
    </citation>
    <scope>NUCLEOTIDE SEQUENCE [LARGE SCALE GENOMIC DNA]</scope>
    <source>
        <strain evidence="1 2">PLY_AMNH</strain>
    </source>
</reference>
<evidence type="ECO:0000313" key="1">
    <source>
        <dbReference type="EMBL" id="KAK3276961.1"/>
    </source>
</evidence>
<dbReference type="Proteomes" id="UP001190700">
    <property type="component" value="Unassembled WGS sequence"/>
</dbReference>
<keyword evidence="2" id="KW-1185">Reference proteome</keyword>
<protein>
    <submittedName>
        <fullName evidence="1">Uncharacterized protein</fullName>
    </submittedName>
</protein>
<comment type="caution">
    <text evidence="1">The sequence shown here is derived from an EMBL/GenBank/DDBJ whole genome shotgun (WGS) entry which is preliminary data.</text>
</comment>
<evidence type="ECO:0000313" key="2">
    <source>
        <dbReference type="Proteomes" id="UP001190700"/>
    </source>
</evidence>
<dbReference type="EMBL" id="LGRX02006301">
    <property type="protein sequence ID" value="KAK3276961.1"/>
    <property type="molecule type" value="Genomic_DNA"/>
</dbReference>
<organism evidence="1 2">
    <name type="scientific">Cymbomonas tetramitiformis</name>
    <dbReference type="NCBI Taxonomy" id="36881"/>
    <lineage>
        <taxon>Eukaryota</taxon>
        <taxon>Viridiplantae</taxon>
        <taxon>Chlorophyta</taxon>
        <taxon>Pyramimonadophyceae</taxon>
        <taxon>Pyramimonadales</taxon>
        <taxon>Pyramimonadaceae</taxon>
        <taxon>Cymbomonas</taxon>
    </lineage>
</organism>